<dbReference type="PANTHER" id="PTHR42080:SF1">
    <property type="entry name" value="SRR1-LIKE DOMAIN-CONTAINING PROTEIN"/>
    <property type="match status" value="1"/>
</dbReference>
<dbReference type="RefSeq" id="XP_040756659.1">
    <property type="nucleotide sequence ID" value="XM_040893320.1"/>
</dbReference>
<evidence type="ECO:0000313" key="3">
    <source>
        <dbReference type="EMBL" id="PTU25267.1"/>
    </source>
</evidence>
<dbReference type="AlphaFoldDB" id="A0A2T5M9R5"/>
<comment type="caution">
    <text evidence="3">The sequence shown here is derived from an EMBL/GenBank/DDBJ whole genome shotgun (WGS) entry which is preliminary data.</text>
</comment>
<dbReference type="VEuPathDB" id="FungiDB:P175DRAFT_0428783"/>
<feature type="compositionally biased region" description="Basic residues" evidence="1">
    <location>
        <begin position="1"/>
        <end position="10"/>
    </location>
</feature>
<name>A0A2T5M9R5_9EURO</name>
<protein>
    <recommendedName>
        <fullName evidence="2">SRR1-like domain-containing protein</fullName>
    </recommendedName>
</protein>
<feature type="compositionally biased region" description="Polar residues" evidence="1">
    <location>
        <begin position="22"/>
        <end position="34"/>
    </location>
</feature>
<dbReference type="Proteomes" id="UP000244073">
    <property type="component" value="Unassembled WGS sequence"/>
</dbReference>
<evidence type="ECO:0000313" key="4">
    <source>
        <dbReference type="Proteomes" id="UP000244073"/>
    </source>
</evidence>
<evidence type="ECO:0000256" key="1">
    <source>
        <dbReference type="SAM" id="MobiDB-lite"/>
    </source>
</evidence>
<dbReference type="PANTHER" id="PTHR42080">
    <property type="entry name" value="SRR1 DOMAIN-CONTAINING PROTEIN"/>
    <property type="match status" value="1"/>
</dbReference>
<proteinExistence type="predicted"/>
<feature type="domain" description="SRR1-like" evidence="2">
    <location>
        <begin position="124"/>
        <end position="288"/>
    </location>
</feature>
<evidence type="ECO:0000259" key="2">
    <source>
        <dbReference type="Pfam" id="PF07985"/>
    </source>
</evidence>
<reference evidence="3 4" key="1">
    <citation type="journal article" date="2018" name="Proc. Natl. Acad. Sci. U.S.A.">
        <title>Linking secondary metabolites to gene clusters through genome sequencing of six diverse Aspergillus species.</title>
        <authorList>
            <person name="Kaerboelling I."/>
            <person name="Vesth T.C."/>
            <person name="Frisvad J.C."/>
            <person name="Nybo J.L."/>
            <person name="Theobald S."/>
            <person name="Kuo A."/>
            <person name="Bowyer P."/>
            <person name="Matsuda Y."/>
            <person name="Mondo S."/>
            <person name="Lyhne E.K."/>
            <person name="Kogle M.E."/>
            <person name="Clum A."/>
            <person name="Lipzen A."/>
            <person name="Salamov A."/>
            <person name="Ngan C.Y."/>
            <person name="Daum C."/>
            <person name="Chiniquy J."/>
            <person name="Barry K."/>
            <person name="LaButti K."/>
            <person name="Haridas S."/>
            <person name="Simmons B.A."/>
            <person name="Magnuson J.K."/>
            <person name="Mortensen U.H."/>
            <person name="Larsen T.O."/>
            <person name="Grigoriev I.V."/>
            <person name="Baker S.E."/>
            <person name="Andersen M.R."/>
        </authorList>
    </citation>
    <scope>NUCLEOTIDE SEQUENCE [LARGE SCALE GENOMIC DNA]</scope>
    <source>
        <strain evidence="3 4">IBT 24754</strain>
    </source>
</reference>
<dbReference type="EMBL" id="MSFN02000001">
    <property type="protein sequence ID" value="PTU25267.1"/>
    <property type="molecule type" value="Genomic_DNA"/>
</dbReference>
<feature type="compositionally biased region" description="Basic residues" evidence="1">
    <location>
        <begin position="38"/>
        <end position="48"/>
    </location>
</feature>
<dbReference type="GeneID" id="63810202"/>
<dbReference type="Pfam" id="PF07985">
    <property type="entry name" value="SRR1"/>
    <property type="match status" value="1"/>
</dbReference>
<organism evidence="3 4">
    <name type="scientific">Aspergillus ochraceoroseus IBT 24754</name>
    <dbReference type="NCBI Taxonomy" id="1392256"/>
    <lineage>
        <taxon>Eukaryota</taxon>
        <taxon>Fungi</taxon>
        <taxon>Dikarya</taxon>
        <taxon>Ascomycota</taxon>
        <taxon>Pezizomycotina</taxon>
        <taxon>Eurotiomycetes</taxon>
        <taxon>Eurotiomycetidae</taxon>
        <taxon>Eurotiales</taxon>
        <taxon>Aspergillaceae</taxon>
        <taxon>Aspergillus</taxon>
        <taxon>Aspergillus subgen. Nidulantes</taxon>
    </lineage>
</organism>
<feature type="region of interest" description="Disordered" evidence="1">
    <location>
        <begin position="1"/>
        <end position="78"/>
    </location>
</feature>
<gene>
    <name evidence="3" type="ORF">P175DRAFT_0428783</name>
</gene>
<feature type="compositionally biased region" description="Basic and acidic residues" evidence="1">
    <location>
        <begin position="49"/>
        <end position="63"/>
    </location>
</feature>
<dbReference type="OrthoDB" id="5318346at2759"/>
<sequence>MPHSSRKKHPSQAQSHKRLEITDSSGWTHVTTGGNARRLLRHNHHQTTPRHDSEPQREPEKENQQLQPDSRAVLTPAEAPPNVTLEQLKRQLHTYRTRWEQSAAFTQVQQGLSRLGLHENNTGAFKEDGRIVCIGLGSPSGFLRGGWVDRRSVSMYQLAALASIMDWIGELSHPVSREKHQSNRISVFAQDPVFNAHDISLLASLDITVLEHPVAFEKVSAQTLLFAPGAERTHLEQLLAHNPAVVFGGPLEEIESEVVKRFVQSRDSVQLPLFAEQEHAFWKMRVYYPRTEKGD</sequence>
<accession>A0A2T5M9R5</accession>
<dbReference type="InterPro" id="IPR012942">
    <property type="entry name" value="SRR1-like"/>
</dbReference>